<dbReference type="PANTHER" id="PTHR24223">
    <property type="entry name" value="ATP-BINDING CASSETTE SUB-FAMILY C"/>
    <property type="match status" value="1"/>
</dbReference>
<evidence type="ECO:0008006" key="21">
    <source>
        <dbReference type="Google" id="ProtNLM"/>
    </source>
</evidence>
<feature type="transmembrane region" description="Helical" evidence="16">
    <location>
        <begin position="1270"/>
        <end position="1289"/>
    </location>
</feature>
<feature type="transmembrane region" description="Helical" evidence="16">
    <location>
        <begin position="402"/>
        <end position="420"/>
    </location>
</feature>
<dbReference type="FunFam" id="3.40.50.300:FF:002366">
    <property type="entry name" value="Uncharacterized protein"/>
    <property type="match status" value="1"/>
</dbReference>
<evidence type="ECO:0000256" key="8">
    <source>
        <dbReference type="ARBA" id="ARBA00022989"/>
    </source>
</evidence>
<feature type="transmembrane region" description="Helical" evidence="16">
    <location>
        <begin position="358"/>
        <end position="382"/>
    </location>
</feature>
<dbReference type="FunFam" id="1.20.1560.10:FF:000013">
    <property type="entry name" value="ABC transporter C family member 2"/>
    <property type="match status" value="1"/>
</dbReference>
<feature type="transmembrane region" description="Helical" evidence="16">
    <location>
        <begin position="538"/>
        <end position="564"/>
    </location>
</feature>
<feature type="transmembrane region" description="Helical" evidence="16">
    <location>
        <begin position="144"/>
        <end position="163"/>
    </location>
</feature>
<comment type="similarity">
    <text evidence="2">Belongs to the ABC transporter superfamily. ABCC family. Conjugate transporter (TC 3.A.1.208) subfamily.</text>
</comment>
<dbReference type="OMA" id="FFWIGHY"/>
<evidence type="ECO:0000256" key="6">
    <source>
        <dbReference type="ARBA" id="ARBA00022741"/>
    </source>
</evidence>
<dbReference type="InterPro" id="IPR036640">
    <property type="entry name" value="ABC1_TM_sf"/>
</dbReference>
<keyword evidence="9 16" id="KW-0472">Membrane</keyword>
<evidence type="ECO:0000256" key="13">
    <source>
        <dbReference type="ARBA" id="ARBA00047523"/>
    </source>
</evidence>
<dbReference type="InterPro" id="IPR050173">
    <property type="entry name" value="ABC_transporter_C-like"/>
</dbReference>
<dbReference type="SUPFAM" id="SSF90123">
    <property type="entry name" value="ABC transporter transmembrane region"/>
    <property type="match status" value="2"/>
</dbReference>
<feature type="domain" description="ABC transporter" evidence="17">
    <location>
        <begin position="712"/>
        <end position="940"/>
    </location>
</feature>
<accession>A0A401S7H4</accession>
<evidence type="ECO:0000256" key="10">
    <source>
        <dbReference type="ARBA" id="ARBA00023170"/>
    </source>
</evidence>
<dbReference type="InterPro" id="IPR027417">
    <property type="entry name" value="P-loop_NTPase"/>
</dbReference>
<dbReference type="InterPro" id="IPR003439">
    <property type="entry name" value="ABC_transporter-like_ATP-bd"/>
</dbReference>
<feature type="domain" description="ABC transmembrane type-1" evidence="18">
    <location>
        <begin position="307"/>
        <end position="603"/>
    </location>
</feature>
<proteinExistence type="inferred from homology"/>
<evidence type="ECO:0000256" key="15">
    <source>
        <dbReference type="ARBA" id="ARBA00048007"/>
    </source>
</evidence>
<dbReference type="FunFam" id="1.20.1560.10:FF:000006">
    <property type="entry name" value="ATP-binding cassette, sub-family C (CFTR/MRP), member 9"/>
    <property type="match status" value="1"/>
</dbReference>
<evidence type="ECO:0000259" key="18">
    <source>
        <dbReference type="PROSITE" id="PS50929"/>
    </source>
</evidence>
<dbReference type="GO" id="GO:0006813">
    <property type="term" value="P:potassium ion transport"/>
    <property type="evidence" value="ECO:0007669"/>
    <property type="project" value="InterPro"/>
</dbReference>
<dbReference type="InterPro" id="IPR011527">
    <property type="entry name" value="ABC1_TM_dom"/>
</dbReference>
<keyword evidence="10" id="KW-0675">Receptor</keyword>
<keyword evidence="8 16" id="KW-1133">Transmembrane helix</keyword>
<dbReference type="InterPro" id="IPR017871">
    <property type="entry name" value="ABC_transporter-like_CS"/>
</dbReference>
<keyword evidence="20" id="KW-1185">Reference proteome</keyword>
<dbReference type="GO" id="GO:0008281">
    <property type="term" value="F:sulfonylurea receptor activity"/>
    <property type="evidence" value="ECO:0007669"/>
    <property type="project" value="InterPro"/>
</dbReference>
<feature type="transmembrane region" description="Helical" evidence="16">
    <location>
        <begin position="1244"/>
        <end position="1264"/>
    </location>
</feature>
<evidence type="ECO:0000256" key="5">
    <source>
        <dbReference type="ARBA" id="ARBA00022737"/>
    </source>
</evidence>
<feature type="domain" description="ABC transmembrane type-1" evidence="18">
    <location>
        <begin position="1005"/>
        <end position="1297"/>
    </location>
</feature>
<dbReference type="PANTHER" id="PTHR24223:SF461">
    <property type="entry name" value="ATP-BINDING CASSETTE SUB-FAMILY C MEMBER SUR"/>
    <property type="match status" value="1"/>
</dbReference>
<keyword evidence="4 16" id="KW-0812">Transmembrane</keyword>
<evidence type="ECO:0000256" key="11">
    <source>
        <dbReference type="ARBA" id="ARBA00023180"/>
    </source>
</evidence>
<feature type="transmembrane region" description="Helical" evidence="16">
    <location>
        <begin position="175"/>
        <end position="199"/>
    </location>
</feature>
<dbReference type="SUPFAM" id="SSF52540">
    <property type="entry name" value="P-loop containing nucleoside triphosphate hydrolases"/>
    <property type="match status" value="2"/>
</dbReference>
<gene>
    <name evidence="19" type="ORF">chiPu_0004763</name>
</gene>
<dbReference type="Pfam" id="PF00005">
    <property type="entry name" value="ABC_tran"/>
    <property type="match status" value="2"/>
</dbReference>
<dbReference type="CDD" id="cd03250">
    <property type="entry name" value="ABCC_MRP_domain1"/>
    <property type="match status" value="1"/>
</dbReference>
<dbReference type="Gene3D" id="1.20.1560.10">
    <property type="entry name" value="ABC transporter type 1, transmembrane domain"/>
    <property type="match status" value="2"/>
</dbReference>
<name>A0A401S7H4_CHIPU</name>
<dbReference type="PROSITE" id="PS50929">
    <property type="entry name" value="ABC_TM1F"/>
    <property type="match status" value="2"/>
</dbReference>
<dbReference type="GO" id="GO:0016887">
    <property type="term" value="F:ATP hydrolysis activity"/>
    <property type="evidence" value="ECO:0007669"/>
    <property type="project" value="InterPro"/>
</dbReference>
<comment type="catalytic activity">
    <reaction evidence="13">
        <text>leukotriene C4(in) + ATP + H2O = leukotriene C4(out) + ADP + phosphate + H(+)</text>
        <dbReference type="Rhea" id="RHEA:38963"/>
        <dbReference type="ChEBI" id="CHEBI:15377"/>
        <dbReference type="ChEBI" id="CHEBI:15378"/>
        <dbReference type="ChEBI" id="CHEBI:30616"/>
        <dbReference type="ChEBI" id="CHEBI:43474"/>
        <dbReference type="ChEBI" id="CHEBI:57973"/>
        <dbReference type="ChEBI" id="CHEBI:456216"/>
    </reaction>
    <physiologicalReaction direction="left-to-right" evidence="13">
        <dbReference type="Rhea" id="RHEA:38964"/>
    </physiologicalReaction>
</comment>
<evidence type="ECO:0000256" key="14">
    <source>
        <dbReference type="ARBA" id="ARBA00047576"/>
    </source>
</evidence>
<dbReference type="SMART" id="SM00382">
    <property type="entry name" value="AAA"/>
    <property type="match status" value="1"/>
</dbReference>
<dbReference type="PRINTS" id="PR01092">
    <property type="entry name" value="SULFNYLUREAR"/>
</dbReference>
<dbReference type="CDD" id="cd18591">
    <property type="entry name" value="ABC_6TM_SUR1_D1_like"/>
    <property type="match status" value="1"/>
</dbReference>
<dbReference type="CDD" id="cd03244">
    <property type="entry name" value="ABCC_MRP_domain2"/>
    <property type="match status" value="1"/>
</dbReference>
<feature type="transmembrane region" description="Helical" evidence="16">
    <location>
        <begin position="1135"/>
        <end position="1168"/>
    </location>
</feature>
<comment type="caution">
    <text evidence="19">The sequence shown here is derived from an EMBL/GenBank/DDBJ whole genome shotgun (WGS) entry which is preliminary data.</text>
</comment>
<dbReference type="InterPro" id="IPR000388">
    <property type="entry name" value="ABCC8/9"/>
</dbReference>
<dbReference type="GO" id="GO:0032991">
    <property type="term" value="C:protein-containing complex"/>
    <property type="evidence" value="ECO:0007669"/>
    <property type="project" value="UniProtKB-ARBA"/>
</dbReference>
<dbReference type="FunFam" id="3.40.50.300:FF:000163">
    <property type="entry name" value="Multidrug resistance-associated protein member 4"/>
    <property type="match status" value="1"/>
</dbReference>
<dbReference type="InterPro" id="IPR003593">
    <property type="entry name" value="AAA+_ATPase"/>
</dbReference>
<evidence type="ECO:0000256" key="7">
    <source>
        <dbReference type="ARBA" id="ARBA00022840"/>
    </source>
</evidence>
<evidence type="ECO:0000256" key="2">
    <source>
        <dbReference type="ARBA" id="ARBA00009726"/>
    </source>
</evidence>
<evidence type="ECO:0000256" key="16">
    <source>
        <dbReference type="SAM" id="Phobius"/>
    </source>
</evidence>
<dbReference type="PROSITE" id="PS00211">
    <property type="entry name" value="ABC_TRANSPORTER_1"/>
    <property type="match status" value="2"/>
</dbReference>
<feature type="transmembrane region" description="Helical" evidence="16">
    <location>
        <begin position="460"/>
        <end position="479"/>
    </location>
</feature>
<dbReference type="GO" id="GO:0005524">
    <property type="term" value="F:ATP binding"/>
    <property type="evidence" value="ECO:0007669"/>
    <property type="project" value="UniProtKB-KW"/>
</dbReference>
<dbReference type="STRING" id="137246.A0A401S7H4"/>
<reference evidence="19 20" key="1">
    <citation type="journal article" date="2018" name="Nat. Ecol. Evol.">
        <title>Shark genomes provide insights into elasmobranch evolution and the origin of vertebrates.</title>
        <authorList>
            <person name="Hara Y"/>
            <person name="Yamaguchi K"/>
            <person name="Onimaru K"/>
            <person name="Kadota M"/>
            <person name="Koyanagi M"/>
            <person name="Keeley SD"/>
            <person name="Tatsumi K"/>
            <person name="Tanaka K"/>
            <person name="Motone F"/>
            <person name="Kageyama Y"/>
            <person name="Nozu R"/>
            <person name="Adachi N"/>
            <person name="Nishimura O"/>
            <person name="Nakagawa R"/>
            <person name="Tanegashima C"/>
            <person name="Kiyatake I"/>
            <person name="Matsumoto R"/>
            <person name="Murakumo K"/>
            <person name="Nishida K"/>
            <person name="Terakita A"/>
            <person name="Kuratani S"/>
            <person name="Sato K"/>
            <person name="Hyodo S Kuraku.S."/>
        </authorList>
    </citation>
    <scope>NUCLEOTIDE SEQUENCE [LARGE SCALE GENOMIC DNA]</scope>
</reference>
<comment type="catalytic activity">
    <reaction evidence="14">
        <text>17beta-estradiol 17-O-(beta-D-glucuronate)(in) + ATP + H2O = 17beta-estradiol 17-O-(beta-D-glucuronate)(out) + ADP + phosphate + H(+)</text>
        <dbReference type="Rhea" id="RHEA:60128"/>
        <dbReference type="ChEBI" id="CHEBI:15377"/>
        <dbReference type="ChEBI" id="CHEBI:15378"/>
        <dbReference type="ChEBI" id="CHEBI:30616"/>
        <dbReference type="ChEBI" id="CHEBI:43474"/>
        <dbReference type="ChEBI" id="CHEBI:82961"/>
        <dbReference type="ChEBI" id="CHEBI:456216"/>
    </reaction>
    <physiologicalReaction direction="left-to-right" evidence="14">
        <dbReference type="Rhea" id="RHEA:60129"/>
    </physiologicalReaction>
</comment>
<evidence type="ECO:0000256" key="1">
    <source>
        <dbReference type="ARBA" id="ARBA00004141"/>
    </source>
</evidence>
<organism evidence="19 20">
    <name type="scientific">Chiloscyllium punctatum</name>
    <name type="common">Brownbanded bambooshark</name>
    <name type="synonym">Hemiscyllium punctatum</name>
    <dbReference type="NCBI Taxonomy" id="137246"/>
    <lineage>
        <taxon>Eukaryota</taxon>
        <taxon>Metazoa</taxon>
        <taxon>Chordata</taxon>
        <taxon>Craniata</taxon>
        <taxon>Vertebrata</taxon>
        <taxon>Chondrichthyes</taxon>
        <taxon>Elasmobranchii</taxon>
        <taxon>Galeomorphii</taxon>
        <taxon>Galeoidea</taxon>
        <taxon>Orectolobiformes</taxon>
        <taxon>Hemiscylliidae</taxon>
        <taxon>Chiloscyllium</taxon>
    </lineage>
</organism>
<feature type="transmembrane region" description="Helical" evidence="16">
    <location>
        <begin position="432"/>
        <end position="454"/>
    </location>
</feature>
<evidence type="ECO:0000256" key="3">
    <source>
        <dbReference type="ARBA" id="ARBA00022448"/>
    </source>
</evidence>
<dbReference type="Gene3D" id="3.40.50.300">
    <property type="entry name" value="P-loop containing nucleotide triphosphate hydrolases"/>
    <property type="match status" value="2"/>
</dbReference>
<keyword evidence="7" id="KW-0067">ATP-binding</keyword>
<comment type="catalytic activity">
    <reaction evidence="15">
        <text>an S-substituted glutathione(in) + ATP + H2O = an S-substituted glutathione(out) + ADP + phosphate + H(+)</text>
        <dbReference type="Rhea" id="RHEA:19121"/>
        <dbReference type="ChEBI" id="CHEBI:15377"/>
        <dbReference type="ChEBI" id="CHEBI:15378"/>
        <dbReference type="ChEBI" id="CHEBI:30616"/>
        <dbReference type="ChEBI" id="CHEBI:43474"/>
        <dbReference type="ChEBI" id="CHEBI:90779"/>
        <dbReference type="ChEBI" id="CHEBI:456216"/>
        <dbReference type="EC" id="7.6.2.3"/>
    </reaction>
    <physiologicalReaction direction="left-to-right" evidence="15">
        <dbReference type="Rhea" id="RHEA:19122"/>
    </physiologicalReaction>
</comment>
<protein>
    <recommendedName>
        <fullName evidence="21">ATP-binding cassette sub-family C member 9</fullName>
    </recommendedName>
</protein>
<evidence type="ECO:0000259" key="17">
    <source>
        <dbReference type="PROSITE" id="PS50893"/>
    </source>
</evidence>
<evidence type="ECO:0000313" key="19">
    <source>
        <dbReference type="EMBL" id="GCC26347.1"/>
    </source>
</evidence>
<dbReference type="Pfam" id="PF00664">
    <property type="entry name" value="ABC_membrane"/>
    <property type="match status" value="2"/>
</dbReference>
<evidence type="ECO:0000256" key="12">
    <source>
        <dbReference type="ARBA" id="ARBA00034018"/>
    </source>
</evidence>
<evidence type="ECO:0000256" key="4">
    <source>
        <dbReference type="ARBA" id="ARBA00022692"/>
    </source>
</evidence>
<keyword evidence="11" id="KW-0325">Glycoprotein</keyword>
<dbReference type="Proteomes" id="UP000287033">
    <property type="component" value="Unassembled WGS sequence"/>
</dbReference>
<dbReference type="GO" id="GO:0016323">
    <property type="term" value="C:basolateral plasma membrane"/>
    <property type="evidence" value="ECO:0007669"/>
    <property type="project" value="UniProtKB-ARBA"/>
</dbReference>
<feature type="transmembrane region" description="Helical" evidence="16">
    <location>
        <begin position="37"/>
        <end position="54"/>
    </location>
</feature>
<dbReference type="EMBL" id="BEZZ01000120">
    <property type="protein sequence ID" value="GCC26347.1"/>
    <property type="molecule type" value="Genomic_DNA"/>
</dbReference>
<evidence type="ECO:0000256" key="9">
    <source>
        <dbReference type="ARBA" id="ARBA00023136"/>
    </source>
</evidence>
<keyword evidence="6" id="KW-0547">Nucleotide-binding</keyword>
<comment type="catalytic activity">
    <reaction evidence="12">
        <text>ATP + H2O + xenobioticSide 1 = ADP + phosphate + xenobioticSide 2.</text>
        <dbReference type="EC" id="7.6.2.2"/>
    </reaction>
</comment>
<feature type="domain" description="ABC transporter" evidence="17">
    <location>
        <begin position="1270"/>
        <end position="1501"/>
    </location>
</feature>
<comment type="subcellular location">
    <subcellularLocation>
        <location evidence="1">Membrane</location>
        <topology evidence="1">Multi-pass membrane protein</topology>
    </subcellularLocation>
</comment>
<sequence length="1503" mass="169194">MEDAFIRFCGLANKNDSHKPSEVSFIEEICFTESVNFLVHLGFVLCSLVGLTVIKCRWRSITTFNIDSGLRGWIHFPWHYIRWILTFFYIFISACCLADGILSQFYSMFDRPFIYIPDVAQLASCVLSIIYYDVAESANAPMFLVLFIFHWPAALSINVFKTYQLYTQKFTTSDLTFLLVCTLVTIYGSFLILELGIFFKKGYFCPGYSRDIPPLELQDPEKKFHQSYVNVLSQITYTWISWVLKSGYREPIKMEDLGKLPQEETAQKNFDLLKMYYDQQKAKAPSGRAGSQDLAKVYVKAFGGPFLIASGLKIIGDLAGLGGPLCIDGILRFVSAESKESEKGIHFVSFWEFISNGYVLAFLMLCTVLLQNVCLQISYYIVIRDGIHIKTALQTMIYLKVLSLPTWVFSGGHLTVGQIINHMSVDAFQIMMAAFMGYYIIAIPAQIILAVLLLYMQLGYSALIGASIVIMLIPLQYFISKRFTSIQRKTMECSDDRIKKSNEMLQSIKLLKLYSWEGIFVKAVEMAREKELKYLLKGAVYVIATLFLTQVTPIFATMVTFSIYSSVSGSPLTANKAFTALALFDKFNAPLHLLPVIIKITVNAVVSTCRLSSFFNAEELKRTTASPIGSTEAEYCLTPPDTSDRNGYMPVELVQTEGKDVTDQSNNRNDLLDHPDKPHLDSLINDCNGAKPDESIVDDVELLPSCSNGNVLEIHNGCFTWDRNSDKFVLQDISMKISRSKVTVIIGKVGSGKTSLISAILGEMMTVSGHVVWASANQPLAYCAQTAWLRNASLQDNIVFEERFDEERFQTVVEACALQPDIDILPAGRLTEIGEKGINLSGGQKQRVSLARALYSRCSVVILDDPLSALDAHVGSHVFHQGIMGILKREHRTTLFVTHKLEYVEQADYIIVMQDGKIEVQGTYKDLSEQNPDIVKAWKSLTAKSDHEKDKETEVEMEDEVSKMEKKPNDNLRGKLIQEEEREEGSIPIQIYLSYARAIGLFFSFFIIFSVITKQSFLVAVDFWLAEWSSAGNHSETTGTQYGNNMESPSLNHFLYGYIGLTFSGILCALLSSLAHVISGIRASKYLFIKMLQNVATLPLRFFETTPVGRILNRFSSDFKTIDDQIPSNLERLMWHIVLCLSAIVINSVVAPFFLLPVIPLLVLYYFLQMYFRASSRELQRLDSITKSPVFAHFSETLGGLTTIRAYRHEDSFFQQILNKIDYNTIAYLYLNTVNRWLGIRLDFIGTSIVFASALCSLLTATLGYLQAGLVGLAILYALKMSTYLNWCIREFAEMEMQMNAVERVNHYTTLPSEQQLKEIGTGCIKVDGLDISSVTLDHLRQSISIIPQDPILFNGTIRFNLDPDLVHSDEELWEALEVAQLKSMVSELPEGLNTLMTEGSENFSLGQRQLFCIARALIKKSKIIVMDEATASVDMETDAAFQTVIHTAFTNSTVLIIAHRIRTIMDCKRVLVMEQGRIVEDGDPQTLQHNDGLFAKLVKAAK</sequence>
<dbReference type="OrthoDB" id="6500128at2759"/>
<dbReference type="GO" id="GO:0015431">
    <property type="term" value="F:ABC-type glutathione S-conjugate transporter activity"/>
    <property type="evidence" value="ECO:0007669"/>
    <property type="project" value="UniProtKB-EC"/>
</dbReference>
<dbReference type="CDD" id="cd18602">
    <property type="entry name" value="ABC_6TM_SUR1_D2_like"/>
    <property type="match status" value="1"/>
</dbReference>
<feature type="transmembrane region" description="Helical" evidence="16">
    <location>
        <begin position="1055"/>
        <end position="1078"/>
    </location>
</feature>
<dbReference type="PROSITE" id="PS50893">
    <property type="entry name" value="ABC_TRANSPORTER_2"/>
    <property type="match status" value="2"/>
</dbReference>
<feature type="transmembrane region" description="Helical" evidence="16">
    <location>
        <begin position="114"/>
        <end position="132"/>
    </location>
</feature>
<keyword evidence="3" id="KW-0813">Transport</keyword>
<keyword evidence="5" id="KW-0677">Repeat</keyword>
<evidence type="ECO:0000313" key="20">
    <source>
        <dbReference type="Proteomes" id="UP000287033"/>
    </source>
</evidence>
<dbReference type="GO" id="GO:0008559">
    <property type="term" value="F:ABC-type xenobiotic transporter activity"/>
    <property type="evidence" value="ECO:0007669"/>
    <property type="project" value="UniProtKB-EC"/>
</dbReference>
<feature type="transmembrane region" description="Helical" evidence="16">
    <location>
        <begin position="80"/>
        <end position="102"/>
    </location>
</feature>
<feature type="transmembrane region" description="Helical" evidence="16">
    <location>
        <begin position="992"/>
        <end position="1012"/>
    </location>
</feature>